<feature type="site" description="Important in sugar transport" evidence="12">
    <location>
        <position position="142"/>
    </location>
</feature>
<evidence type="ECO:0000256" key="3">
    <source>
        <dbReference type="ARBA" id="ARBA00022448"/>
    </source>
</evidence>
<evidence type="ECO:0000313" key="13">
    <source>
        <dbReference type="EMBL" id="VTU05850.1"/>
    </source>
</evidence>
<dbReference type="RefSeq" id="WP_135709055.1">
    <property type="nucleotide sequence ID" value="NZ_CABFKI010000001.1"/>
</dbReference>
<keyword evidence="5 12" id="KW-0762">Sugar transport</keyword>
<keyword evidence="3 12" id="KW-0813">Transport</keyword>
<evidence type="ECO:0000256" key="5">
    <source>
        <dbReference type="ARBA" id="ARBA00022597"/>
    </source>
</evidence>
<dbReference type="PANTHER" id="PTHR38762:SF1">
    <property type="entry name" value="CRYPTIC OUTER MEMBRANE PORIN BGLH-RELATED"/>
    <property type="match status" value="1"/>
</dbReference>
<comment type="function">
    <text evidence="12">Involved in the transport of maltose and maltodextrins.</text>
</comment>
<dbReference type="SUPFAM" id="SSF56935">
    <property type="entry name" value="Porins"/>
    <property type="match status" value="1"/>
</dbReference>
<evidence type="ECO:0000256" key="7">
    <source>
        <dbReference type="ARBA" id="ARBA00022729"/>
    </source>
</evidence>
<feature type="signal peptide" evidence="12">
    <location>
        <begin position="1"/>
        <end position="23"/>
    </location>
</feature>
<evidence type="ECO:0000256" key="10">
    <source>
        <dbReference type="ARBA" id="ARBA00023136"/>
    </source>
</evidence>
<evidence type="ECO:0000256" key="2">
    <source>
        <dbReference type="ARBA" id="ARBA00007055"/>
    </source>
</evidence>
<feature type="chain" id="PRO_5044930283" description="Maltoporin" evidence="12">
    <location>
        <begin position="24"/>
        <end position="431"/>
    </location>
</feature>
<dbReference type="InterPro" id="IPR003192">
    <property type="entry name" value="Porin_LamB"/>
</dbReference>
<dbReference type="Pfam" id="PF02264">
    <property type="entry name" value="LamB"/>
    <property type="match status" value="1"/>
</dbReference>
<feature type="site" description="Greasy slide, important in sugar transport" evidence="12">
    <location>
        <position position="29"/>
    </location>
</feature>
<name>A0ABY6TIJ5_9PAST</name>
<keyword evidence="9 12" id="KW-0626">Porin</keyword>
<evidence type="ECO:0000313" key="14">
    <source>
        <dbReference type="Proteomes" id="UP000308167"/>
    </source>
</evidence>
<dbReference type="CDD" id="cd01346">
    <property type="entry name" value="Maltoporin-like"/>
    <property type="match status" value="1"/>
</dbReference>
<evidence type="ECO:0000256" key="8">
    <source>
        <dbReference type="ARBA" id="ARBA00023065"/>
    </source>
</evidence>
<keyword evidence="8 12" id="KW-0406">Ion transport</keyword>
<dbReference type="InterPro" id="IPR023738">
    <property type="entry name" value="Maltoporin"/>
</dbReference>
<feature type="site" description="Greasy slide, important in sugar transport" evidence="12">
    <location>
        <position position="266"/>
    </location>
</feature>
<dbReference type="PANTHER" id="PTHR38762">
    <property type="entry name" value="CRYPTIC OUTER MEMBRANE PORIN BGLH-RELATED"/>
    <property type="match status" value="1"/>
</dbReference>
<keyword evidence="4 12" id="KW-1134">Transmembrane beta strand</keyword>
<evidence type="ECO:0000256" key="1">
    <source>
        <dbReference type="ARBA" id="ARBA00004571"/>
    </source>
</evidence>
<dbReference type="Proteomes" id="UP000308167">
    <property type="component" value="Unassembled WGS sequence"/>
</dbReference>
<comment type="caution">
    <text evidence="13">The sequence shown here is derived from an EMBL/GenBank/DDBJ whole genome shotgun (WGS) entry which is preliminary data.</text>
</comment>
<dbReference type="NCBIfam" id="NF006860">
    <property type="entry name" value="PRK09360.1"/>
    <property type="match status" value="1"/>
</dbReference>
<sequence length="431" mass="48365" precursor="true">MNSKKTLLALAIGSAMFATSAAAVDFHGYARSGIGWTSGGGEQMALQANGAPKKYRLGNETETYAEFKLGQELYKDGNQSIYLDTNLAYSVDQQVDWESTSPALREINVQFKNFAEGVLPGATLWAGKRFYQRHDAHMLDYYYWDISGPGAGVEGIDLGFGKLSLAVTRNTEAGGTVNYGKDKVYYIDPKDGQIKDKIEERKANVYNDVFDIRLAELNVNPNGKLEIGFDYGNAHTQNGYEFEPNASKNGYMITLEHTQGEFFGGFNKFVAQYATDSMTSWNSGHSQGSKVDNNGHMLRFIDHGVVQFSPKVEMMYTLLYEKTDLDNKQGKTWYSAGIRPMYKWNKTMSTLFEVGYDRVKDQATGKKNDLAKVTLAQQWQAGDSIWARPAIRVFGTYGHWNDKFNITDRTNAGYKAKDAEFVAGVQFEAWW</sequence>
<feature type="site" description="Greasy slide, important in sugar transport" evidence="12">
    <location>
        <position position="97"/>
    </location>
</feature>
<feature type="site" description="Greasy slide, important in sugar transport" evidence="12">
    <location>
        <position position="430"/>
    </location>
</feature>
<dbReference type="GeneID" id="86154592"/>
<comment type="catalytic activity">
    <reaction evidence="12">
        <text>beta-maltose(in) = beta-maltose(out)</text>
        <dbReference type="Rhea" id="RHEA:29731"/>
        <dbReference type="ChEBI" id="CHEBI:18147"/>
    </reaction>
</comment>
<keyword evidence="10 12" id="KW-0472">Membrane</keyword>
<evidence type="ECO:0000256" key="6">
    <source>
        <dbReference type="ARBA" id="ARBA00022692"/>
    </source>
</evidence>
<proteinExistence type="evidence at transcript level"/>
<comment type="subunit">
    <text evidence="12">Homotrimer formed of three 18-stranded antiparallel beta-barrels, containing three independent channels.</text>
</comment>
<keyword evidence="7 12" id="KW-0732">Signal</keyword>
<feature type="site" description="Greasy slide, important in sugar transport" evidence="12">
    <location>
        <position position="64"/>
    </location>
</feature>
<keyword evidence="6 12" id="KW-0812">Transmembrane</keyword>
<dbReference type="InterPro" id="IPR050286">
    <property type="entry name" value="G_neg_Bact_CarbUptk_Porin"/>
</dbReference>
<comment type="induction">
    <text evidence="12">By maltose.</text>
</comment>
<feature type="site" description="Greasy slide, important in sugar transport" evidence="12">
    <location>
        <position position="386"/>
    </location>
</feature>
<dbReference type="HAMAP" id="MF_01301">
    <property type="entry name" value="LamB"/>
    <property type="match status" value="1"/>
</dbReference>
<dbReference type="EMBL" id="CABFKI010000001">
    <property type="protein sequence ID" value="VTU05850.1"/>
    <property type="molecule type" value="Genomic_DNA"/>
</dbReference>
<dbReference type="InterPro" id="IPR036998">
    <property type="entry name" value="Porin_LamB_sf"/>
</dbReference>
<organism evidence="13 14">
    <name type="scientific">Actinobacillus porcinus</name>
    <dbReference type="NCBI Taxonomy" id="51048"/>
    <lineage>
        <taxon>Bacteria</taxon>
        <taxon>Pseudomonadati</taxon>
        <taxon>Pseudomonadota</taxon>
        <taxon>Gammaproteobacteria</taxon>
        <taxon>Pasteurellales</taxon>
        <taxon>Pasteurellaceae</taxon>
        <taxon>Actinobacillus</taxon>
    </lineage>
</organism>
<evidence type="ECO:0000256" key="11">
    <source>
        <dbReference type="ARBA" id="ARBA00023237"/>
    </source>
</evidence>
<dbReference type="Gene3D" id="2.40.170.10">
    <property type="entry name" value="Porin, LamB type"/>
    <property type="match status" value="1"/>
</dbReference>
<keyword evidence="14" id="KW-1185">Reference proteome</keyword>
<evidence type="ECO:0000256" key="4">
    <source>
        <dbReference type="ARBA" id="ARBA00022452"/>
    </source>
</evidence>
<reference evidence="13 14" key="1">
    <citation type="submission" date="2019-05" db="EMBL/GenBank/DDBJ databases">
        <authorList>
            <consortium name="Pathogen Informatics"/>
        </authorList>
    </citation>
    <scope>NUCLEOTIDE SEQUENCE [LARGE SCALE GENOMIC DNA]</scope>
    <source>
        <strain evidence="13 14">NM319</strain>
    </source>
</reference>
<gene>
    <name evidence="12 13" type="primary">lamB</name>
    <name evidence="13" type="ORF">SAMEA1410922_00182</name>
</gene>
<comment type="subcellular location">
    <subcellularLocation>
        <location evidence="1 12">Cell outer membrane</location>
        <topology evidence="1 12">Multi-pass membrane protein</topology>
    </subcellularLocation>
</comment>
<keyword evidence="11 12" id="KW-0998">Cell outer membrane</keyword>
<evidence type="ECO:0000256" key="9">
    <source>
        <dbReference type="ARBA" id="ARBA00023114"/>
    </source>
</evidence>
<evidence type="ECO:0000256" key="12">
    <source>
        <dbReference type="HAMAP-Rule" id="MF_01301"/>
    </source>
</evidence>
<accession>A0ABY6TIJ5</accession>
<protein>
    <recommendedName>
        <fullName evidence="12">Maltoporin</fullName>
    </recommendedName>
    <alternativeName>
        <fullName evidence="12">Maltose-inducible porin</fullName>
    </alternativeName>
</protein>
<comment type="similarity">
    <text evidence="2 12">Belongs to the porin LamB (TC 1.B.3) family.</text>
</comment>